<reference evidence="1" key="1">
    <citation type="submission" date="2018-05" db="EMBL/GenBank/DDBJ databases">
        <authorList>
            <person name="Lanie J.A."/>
            <person name="Ng W.-L."/>
            <person name="Kazmierczak K.M."/>
            <person name="Andrzejewski T.M."/>
            <person name="Davidsen T.M."/>
            <person name="Wayne K.J."/>
            <person name="Tettelin H."/>
            <person name="Glass J.I."/>
            <person name="Rusch D."/>
            <person name="Podicherti R."/>
            <person name="Tsui H.-C.T."/>
            <person name="Winkler M.E."/>
        </authorList>
    </citation>
    <scope>NUCLEOTIDE SEQUENCE</scope>
</reference>
<proteinExistence type="predicted"/>
<dbReference type="EMBL" id="UINC01208260">
    <property type="protein sequence ID" value="SVE30715.1"/>
    <property type="molecule type" value="Genomic_DNA"/>
</dbReference>
<protein>
    <submittedName>
        <fullName evidence="1">Uncharacterized protein</fullName>
    </submittedName>
</protein>
<evidence type="ECO:0000313" key="1">
    <source>
        <dbReference type="EMBL" id="SVE30715.1"/>
    </source>
</evidence>
<organism evidence="1">
    <name type="scientific">marine metagenome</name>
    <dbReference type="NCBI Taxonomy" id="408172"/>
    <lineage>
        <taxon>unclassified sequences</taxon>
        <taxon>metagenomes</taxon>
        <taxon>ecological metagenomes</taxon>
    </lineage>
</organism>
<gene>
    <name evidence="1" type="ORF">METZ01_LOCUS483569</name>
</gene>
<accession>A0A383CG66</accession>
<name>A0A383CG66_9ZZZZ</name>
<sequence length="172" mass="19198">MVAAARLAANKGVQAAVKKFGKKVVDEAQGALEGAILSSIETTMVTQARGYAMKDQLYGNMDWDEETKRLQVVAADQTERTEPVWSFGIPTSPEDSYEQHIKKQGWFGIPTSSEDSYEQNVKKHHPHVTVQEDVPDQMTSYKPIPTAYSRSLRRELLGQKDDTRAKLGMIPS</sequence>
<dbReference type="AlphaFoldDB" id="A0A383CG66"/>
<feature type="non-terminal residue" evidence="1">
    <location>
        <position position="172"/>
    </location>
</feature>